<proteinExistence type="predicted"/>
<sequence>MIIKVGNFAYFEFKHRFNLSRDSRLYKLIDEEGARGYGSYLFILEQLYSQESGRLFIGQLKLIRQKGFPQAYLEKIVRNDGLFIIKDDMFSSAIDYLGTS</sequence>
<organism evidence="1 2">
    <name type="scientific">Prevotella heparinolytica</name>
    <dbReference type="NCBI Taxonomy" id="28113"/>
    <lineage>
        <taxon>Bacteria</taxon>
        <taxon>Pseudomonadati</taxon>
        <taxon>Bacteroidota</taxon>
        <taxon>Bacteroidia</taxon>
        <taxon>Bacteroidales</taxon>
        <taxon>Bacteroidaceae</taxon>
        <taxon>Bacteroides</taxon>
    </lineage>
</organism>
<evidence type="ECO:0000313" key="1">
    <source>
        <dbReference type="EMBL" id="TCO93075.1"/>
    </source>
</evidence>
<accession>A0A4R2LLB4</accession>
<dbReference type="AlphaFoldDB" id="A0A4R2LLB4"/>
<evidence type="ECO:0000313" key="2">
    <source>
        <dbReference type="Proteomes" id="UP000295600"/>
    </source>
</evidence>
<dbReference type="Proteomes" id="UP000295600">
    <property type="component" value="Unassembled WGS sequence"/>
</dbReference>
<gene>
    <name evidence="1" type="ORF">EV202_10859</name>
</gene>
<name>A0A4R2LLB4_9BACE</name>
<protein>
    <submittedName>
        <fullName evidence="1">Uncharacterized protein DUF4373</fullName>
    </submittedName>
</protein>
<comment type="caution">
    <text evidence="1">The sequence shown here is derived from an EMBL/GenBank/DDBJ whole genome shotgun (WGS) entry which is preliminary data.</text>
</comment>
<dbReference type="EMBL" id="SLXB01000008">
    <property type="protein sequence ID" value="TCO93075.1"/>
    <property type="molecule type" value="Genomic_DNA"/>
</dbReference>
<dbReference type="RefSeq" id="WP_131926058.1">
    <property type="nucleotide sequence ID" value="NZ_SLXB01000008.1"/>
</dbReference>
<reference evidence="1 2" key="1">
    <citation type="submission" date="2019-03" db="EMBL/GenBank/DDBJ databases">
        <title>Genomic Encyclopedia of Type Strains, Phase IV (KMG-IV): sequencing the most valuable type-strain genomes for metagenomic binning, comparative biology and taxonomic classification.</title>
        <authorList>
            <person name="Goeker M."/>
        </authorList>
    </citation>
    <scope>NUCLEOTIDE SEQUENCE [LARGE SCALE GENOMIC DNA]</scope>
    <source>
        <strain evidence="1 2">DSM 23917</strain>
    </source>
</reference>